<name>A0AAN9A9F0_HALRR</name>
<reference evidence="1 2" key="1">
    <citation type="submission" date="2023-11" db="EMBL/GenBank/DDBJ databases">
        <title>Halocaridina rubra genome assembly.</title>
        <authorList>
            <person name="Smith C."/>
        </authorList>
    </citation>
    <scope>NUCLEOTIDE SEQUENCE [LARGE SCALE GENOMIC DNA]</scope>
    <source>
        <strain evidence="1">EP-1</strain>
        <tissue evidence="1">Whole</tissue>
    </source>
</reference>
<organism evidence="1 2">
    <name type="scientific">Halocaridina rubra</name>
    <name type="common">Hawaiian red shrimp</name>
    <dbReference type="NCBI Taxonomy" id="373956"/>
    <lineage>
        <taxon>Eukaryota</taxon>
        <taxon>Metazoa</taxon>
        <taxon>Ecdysozoa</taxon>
        <taxon>Arthropoda</taxon>
        <taxon>Crustacea</taxon>
        <taxon>Multicrustacea</taxon>
        <taxon>Malacostraca</taxon>
        <taxon>Eumalacostraca</taxon>
        <taxon>Eucarida</taxon>
        <taxon>Decapoda</taxon>
        <taxon>Pleocyemata</taxon>
        <taxon>Caridea</taxon>
        <taxon>Atyoidea</taxon>
        <taxon>Atyidae</taxon>
        <taxon>Halocaridina</taxon>
    </lineage>
</organism>
<protein>
    <submittedName>
        <fullName evidence="1">Uncharacterized protein</fullName>
    </submittedName>
</protein>
<proteinExistence type="predicted"/>
<dbReference type="AlphaFoldDB" id="A0AAN9A9F0"/>
<dbReference type="EMBL" id="JAXCGZ010007091">
    <property type="protein sequence ID" value="KAK7079418.1"/>
    <property type="molecule type" value="Genomic_DNA"/>
</dbReference>
<sequence>LHEIKEERIIPKQRFACSEGQDKCLVSIIGYRTRDIVGVSQVLVCEDAHEGRHYPHFREYVKK</sequence>
<feature type="non-terminal residue" evidence="1">
    <location>
        <position position="1"/>
    </location>
</feature>
<evidence type="ECO:0000313" key="2">
    <source>
        <dbReference type="Proteomes" id="UP001381693"/>
    </source>
</evidence>
<gene>
    <name evidence="1" type="ORF">SK128_020945</name>
</gene>
<keyword evidence="2" id="KW-1185">Reference proteome</keyword>
<comment type="caution">
    <text evidence="1">The sequence shown here is derived from an EMBL/GenBank/DDBJ whole genome shotgun (WGS) entry which is preliminary data.</text>
</comment>
<evidence type="ECO:0000313" key="1">
    <source>
        <dbReference type="EMBL" id="KAK7079418.1"/>
    </source>
</evidence>
<accession>A0AAN9A9F0</accession>
<dbReference type="Proteomes" id="UP001381693">
    <property type="component" value="Unassembled WGS sequence"/>
</dbReference>
<feature type="non-terminal residue" evidence="1">
    <location>
        <position position="63"/>
    </location>
</feature>